<evidence type="ECO:0000256" key="1">
    <source>
        <dbReference type="SAM" id="Phobius"/>
    </source>
</evidence>
<dbReference type="STRING" id="46680.GCA_000807755_01050"/>
<reference evidence="2 3" key="1">
    <citation type="submission" date="2017-06" db="EMBL/GenBank/DDBJ databases">
        <title>Draft genome of Pseudomonas nitroreducens DF05.</title>
        <authorList>
            <person name="Iyer R."/>
        </authorList>
    </citation>
    <scope>NUCLEOTIDE SEQUENCE [LARGE SCALE GENOMIC DNA]</scope>
    <source>
        <strain evidence="2 3">DF05</strain>
    </source>
</reference>
<dbReference type="EMBL" id="NJBA01000006">
    <property type="protein sequence ID" value="OWP49492.1"/>
    <property type="molecule type" value="Genomic_DNA"/>
</dbReference>
<dbReference type="eggNOG" id="ENOG5033KSR">
    <property type="taxonomic scope" value="Bacteria"/>
</dbReference>
<keyword evidence="1" id="KW-1133">Transmembrane helix</keyword>
<dbReference type="RefSeq" id="WP_088419457.1">
    <property type="nucleotide sequence ID" value="NZ_NJBA01000006.1"/>
</dbReference>
<name>A0A2D0ACU0_PSENT</name>
<sequence>MTYPVRYLALAGILAAFFLNVVARGLLRVGGVPATLLVAAVIAAAMAFWFARRHKRLADTGERWRLTALYGGGLALLYAILVGMAAWKNTPSPAALLIYALNYLCYPLCVWWFFRPGVLSRFLPAGSR</sequence>
<dbReference type="Proteomes" id="UP000198145">
    <property type="component" value="Unassembled WGS sequence"/>
</dbReference>
<organism evidence="2 3">
    <name type="scientific">Pseudomonas nitroreducens</name>
    <dbReference type="NCBI Taxonomy" id="46680"/>
    <lineage>
        <taxon>Bacteria</taxon>
        <taxon>Pseudomonadati</taxon>
        <taxon>Pseudomonadota</taxon>
        <taxon>Gammaproteobacteria</taxon>
        <taxon>Pseudomonadales</taxon>
        <taxon>Pseudomonadaceae</taxon>
        <taxon>Pseudomonas</taxon>
    </lineage>
</organism>
<feature type="transmembrane region" description="Helical" evidence="1">
    <location>
        <begin position="64"/>
        <end position="87"/>
    </location>
</feature>
<feature type="transmembrane region" description="Helical" evidence="1">
    <location>
        <begin position="93"/>
        <end position="114"/>
    </location>
</feature>
<comment type="caution">
    <text evidence="2">The sequence shown here is derived from an EMBL/GenBank/DDBJ whole genome shotgun (WGS) entry which is preliminary data.</text>
</comment>
<protein>
    <submittedName>
        <fullName evidence="2">Uncharacterized protein</fullName>
    </submittedName>
</protein>
<keyword evidence="1" id="KW-0812">Transmembrane</keyword>
<proteinExistence type="predicted"/>
<accession>A0A2D0ACU0</accession>
<evidence type="ECO:0000313" key="3">
    <source>
        <dbReference type="Proteomes" id="UP000198145"/>
    </source>
</evidence>
<gene>
    <name evidence="2" type="ORF">CEG18_18185</name>
</gene>
<evidence type="ECO:0000313" key="2">
    <source>
        <dbReference type="EMBL" id="OWP49492.1"/>
    </source>
</evidence>
<keyword evidence="1" id="KW-0472">Membrane</keyword>
<dbReference type="AlphaFoldDB" id="A0A2D0ACU0"/>
<feature type="transmembrane region" description="Helical" evidence="1">
    <location>
        <begin position="33"/>
        <end position="52"/>
    </location>
</feature>